<dbReference type="AlphaFoldDB" id="A0A381R3B7"/>
<dbReference type="EMBL" id="UINC01001670">
    <property type="protein sequence ID" value="SUZ86192.1"/>
    <property type="molecule type" value="Genomic_DNA"/>
</dbReference>
<dbReference type="InterPro" id="IPR009061">
    <property type="entry name" value="DNA-bd_dom_put_sf"/>
</dbReference>
<dbReference type="SMART" id="SM00422">
    <property type="entry name" value="HTH_MERR"/>
    <property type="match status" value="1"/>
</dbReference>
<gene>
    <name evidence="2" type="ORF">METZ01_LOCUS39046</name>
</gene>
<name>A0A381R3B7_9ZZZZ</name>
<reference evidence="2" key="1">
    <citation type="submission" date="2018-05" db="EMBL/GenBank/DDBJ databases">
        <authorList>
            <person name="Lanie J.A."/>
            <person name="Ng W.-L."/>
            <person name="Kazmierczak K.M."/>
            <person name="Andrzejewski T.M."/>
            <person name="Davidsen T.M."/>
            <person name="Wayne K.J."/>
            <person name="Tettelin H."/>
            <person name="Glass J.I."/>
            <person name="Rusch D."/>
            <person name="Podicherti R."/>
            <person name="Tsui H.-C.T."/>
            <person name="Winkler M.E."/>
        </authorList>
    </citation>
    <scope>NUCLEOTIDE SEQUENCE</scope>
</reference>
<accession>A0A381R3B7</accession>
<dbReference type="GO" id="GO:0003677">
    <property type="term" value="F:DNA binding"/>
    <property type="evidence" value="ECO:0007669"/>
    <property type="project" value="InterPro"/>
</dbReference>
<dbReference type="GO" id="GO:0006355">
    <property type="term" value="P:regulation of DNA-templated transcription"/>
    <property type="evidence" value="ECO:0007669"/>
    <property type="project" value="InterPro"/>
</dbReference>
<dbReference type="Gene3D" id="1.10.1660.10">
    <property type="match status" value="1"/>
</dbReference>
<protein>
    <recommendedName>
        <fullName evidence="1">HTH merR-type domain-containing protein</fullName>
    </recommendedName>
</protein>
<proteinExistence type="predicted"/>
<sequence length="115" mass="13746">MHESNSKLYYSIKEVSELTKLKPYVLRYWESEFPSLKPSKNRAGNRTYKQNDISVIFNIKKLLYDKKFTIKGAIEELKNASHEHSRVREVEERDKSVLHEVRNELNNILNELNRH</sequence>
<evidence type="ECO:0000259" key="1">
    <source>
        <dbReference type="SMART" id="SM00422"/>
    </source>
</evidence>
<dbReference type="CDD" id="cd04765">
    <property type="entry name" value="HTH_MlrA-like_sg2"/>
    <property type="match status" value="1"/>
</dbReference>
<organism evidence="2">
    <name type="scientific">marine metagenome</name>
    <dbReference type="NCBI Taxonomy" id="408172"/>
    <lineage>
        <taxon>unclassified sequences</taxon>
        <taxon>metagenomes</taxon>
        <taxon>ecological metagenomes</taxon>
    </lineage>
</organism>
<feature type="domain" description="HTH merR-type" evidence="1">
    <location>
        <begin position="10"/>
        <end position="80"/>
    </location>
</feature>
<dbReference type="SUPFAM" id="SSF46955">
    <property type="entry name" value="Putative DNA-binding domain"/>
    <property type="match status" value="1"/>
</dbReference>
<evidence type="ECO:0000313" key="2">
    <source>
        <dbReference type="EMBL" id="SUZ86192.1"/>
    </source>
</evidence>
<dbReference type="InterPro" id="IPR000551">
    <property type="entry name" value="MerR-type_HTH_dom"/>
</dbReference>
<dbReference type="Pfam" id="PF13411">
    <property type="entry name" value="MerR_1"/>
    <property type="match status" value="1"/>
</dbReference>